<dbReference type="PANTHER" id="PTHR42988:SF2">
    <property type="entry name" value="CYCLIC NUCLEOTIDE PHOSPHODIESTERASE CBUA0032-RELATED"/>
    <property type="match status" value="1"/>
</dbReference>
<evidence type="ECO:0000313" key="6">
    <source>
        <dbReference type="EMBL" id="MCJ2177501.1"/>
    </source>
</evidence>
<sequence length="283" mass="31041">MLIAQITDIHIGFDRGNPDEYNMQRLKVVLNRIVDGPNRPDLLLMTGDLTEFGDAESYARLAEAVSVCPFPVLPMTGNHDDRAALLAAFPDTSSHDGFIQYALELGALRLVVLDTLDPGHHGGAFCETRAAWLSAELAAHPDVPTVIALHHPPFESGLSWLDSGAGEPWIARLAQAVAGHRQVRAIIGGHLHRTIQTMWEGLPMVVCASTAPLVSLDLNPVDPEQPDGREMISNELPAYALHRWDGDRFVSHVESVGGHQILVRYDERMQETVRLIVGERSGH</sequence>
<dbReference type="InterPro" id="IPR026575">
    <property type="entry name" value="GpdQ/CpdA-like"/>
</dbReference>
<protein>
    <submittedName>
        <fullName evidence="6">Phosphodiesterase</fullName>
    </submittedName>
</protein>
<keyword evidence="7" id="KW-1185">Reference proteome</keyword>
<dbReference type="InterPro" id="IPR029052">
    <property type="entry name" value="Metallo-depent_PP-like"/>
</dbReference>
<dbReference type="EMBL" id="JALHLE010000003">
    <property type="protein sequence ID" value="MCJ2177501.1"/>
    <property type="molecule type" value="Genomic_DNA"/>
</dbReference>
<evidence type="ECO:0000313" key="7">
    <source>
        <dbReference type="Proteomes" id="UP001162880"/>
    </source>
</evidence>
<dbReference type="CDD" id="cd07402">
    <property type="entry name" value="MPP_GpdQ"/>
    <property type="match status" value="1"/>
</dbReference>
<dbReference type="PANTHER" id="PTHR42988">
    <property type="entry name" value="PHOSPHOHYDROLASE"/>
    <property type="match status" value="1"/>
</dbReference>
<evidence type="ECO:0000256" key="1">
    <source>
        <dbReference type="ARBA" id="ARBA00022723"/>
    </source>
</evidence>
<organism evidence="6 7">
    <name type="scientific">Novosphingobium album</name>
    <name type="common">ex Hu et al. 2023</name>
    <dbReference type="NCBI Taxonomy" id="2930093"/>
    <lineage>
        <taxon>Bacteria</taxon>
        <taxon>Pseudomonadati</taxon>
        <taxon>Pseudomonadota</taxon>
        <taxon>Alphaproteobacteria</taxon>
        <taxon>Sphingomonadales</taxon>
        <taxon>Sphingomonadaceae</taxon>
        <taxon>Novosphingobium</taxon>
    </lineage>
</organism>
<evidence type="ECO:0000259" key="5">
    <source>
        <dbReference type="Pfam" id="PF00149"/>
    </source>
</evidence>
<proteinExistence type="inferred from homology"/>
<dbReference type="Gene3D" id="3.60.21.10">
    <property type="match status" value="1"/>
</dbReference>
<dbReference type="RefSeq" id="WP_243990588.1">
    <property type="nucleotide sequence ID" value="NZ_JALHLE010000003.1"/>
</dbReference>
<evidence type="ECO:0000256" key="4">
    <source>
        <dbReference type="ARBA" id="ARBA00025742"/>
    </source>
</evidence>
<name>A0ABT0AXJ4_9SPHN</name>
<keyword evidence="2" id="KW-0378">Hydrolase</keyword>
<dbReference type="InterPro" id="IPR004843">
    <property type="entry name" value="Calcineurin-like_PHP"/>
</dbReference>
<comment type="caution">
    <text evidence="6">The sequence shown here is derived from an EMBL/GenBank/DDBJ whole genome shotgun (WGS) entry which is preliminary data.</text>
</comment>
<keyword evidence="3" id="KW-0408">Iron</keyword>
<feature type="domain" description="Calcineurin-like phosphoesterase" evidence="5">
    <location>
        <begin position="1"/>
        <end position="193"/>
    </location>
</feature>
<dbReference type="InterPro" id="IPR050884">
    <property type="entry name" value="CNP_phosphodiesterase-III"/>
</dbReference>
<reference evidence="6" key="1">
    <citation type="submission" date="2022-03" db="EMBL/GenBank/DDBJ databases">
        <title>Identification of a novel bacterium isolated from mangrove sediments.</title>
        <authorList>
            <person name="Pan X."/>
        </authorList>
    </citation>
    <scope>NUCLEOTIDE SEQUENCE</scope>
    <source>
        <strain evidence="6">B2580</strain>
    </source>
</reference>
<dbReference type="Pfam" id="PF00149">
    <property type="entry name" value="Metallophos"/>
    <property type="match status" value="1"/>
</dbReference>
<evidence type="ECO:0000256" key="3">
    <source>
        <dbReference type="ARBA" id="ARBA00023004"/>
    </source>
</evidence>
<gene>
    <name evidence="6" type="ORF">MTR64_02930</name>
</gene>
<comment type="similarity">
    <text evidence="4">Belongs to the cyclic nucleotide phosphodiesterase class-III family.</text>
</comment>
<keyword evidence="1" id="KW-0479">Metal-binding</keyword>
<dbReference type="Proteomes" id="UP001162880">
    <property type="component" value="Unassembled WGS sequence"/>
</dbReference>
<accession>A0ABT0AXJ4</accession>
<evidence type="ECO:0000256" key="2">
    <source>
        <dbReference type="ARBA" id="ARBA00022801"/>
    </source>
</evidence>
<dbReference type="SUPFAM" id="SSF56300">
    <property type="entry name" value="Metallo-dependent phosphatases"/>
    <property type="match status" value="1"/>
</dbReference>